<gene>
    <name evidence="3" type="ORF">CTEN210_10663</name>
</gene>
<evidence type="ECO:0000313" key="4">
    <source>
        <dbReference type="Proteomes" id="UP001054902"/>
    </source>
</evidence>
<dbReference type="PANTHER" id="PTHR24153">
    <property type="entry name" value="ESPIN"/>
    <property type="match status" value="1"/>
</dbReference>
<keyword evidence="4" id="KW-1185">Reference proteome</keyword>
<dbReference type="InterPro" id="IPR002110">
    <property type="entry name" value="Ankyrin_rpt"/>
</dbReference>
<name>A0AAD3CY80_9STRA</name>
<proteinExistence type="predicted"/>
<dbReference type="Proteomes" id="UP001054902">
    <property type="component" value="Unassembled WGS sequence"/>
</dbReference>
<dbReference type="SMART" id="SM00248">
    <property type="entry name" value="ANK"/>
    <property type="match status" value="5"/>
</dbReference>
<keyword evidence="2" id="KW-0040">ANK repeat</keyword>
<evidence type="ECO:0000256" key="1">
    <source>
        <dbReference type="ARBA" id="ARBA00022737"/>
    </source>
</evidence>
<comment type="caution">
    <text evidence="3">The sequence shown here is derived from an EMBL/GenBank/DDBJ whole genome shotgun (WGS) entry which is preliminary data.</text>
</comment>
<accession>A0AAD3CY80</accession>
<dbReference type="GO" id="GO:0051017">
    <property type="term" value="P:actin filament bundle assembly"/>
    <property type="evidence" value="ECO:0007669"/>
    <property type="project" value="TreeGrafter"/>
</dbReference>
<dbReference type="InterPro" id="IPR052420">
    <property type="entry name" value="Espin/Espin-like"/>
</dbReference>
<dbReference type="PANTHER" id="PTHR24153:SF8">
    <property type="entry name" value="FORKED, ISOFORM F"/>
    <property type="match status" value="1"/>
</dbReference>
<keyword evidence="1" id="KW-0677">Repeat</keyword>
<dbReference type="AlphaFoldDB" id="A0AAD3CY80"/>
<dbReference type="Gene3D" id="1.25.40.20">
    <property type="entry name" value="Ankyrin repeat-containing domain"/>
    <property type="match status" value="2"/>
</dbReference>
<reference evidence="3 4" key="1">
    <citation type="journal article" date="2021" name="Sci. Rep.">
        <title>The genome of the diatom Chaetoceros tenuissimus carries an ancient integrated fragment of an extant virus.</title>
        <authorList>
            <person name="Hongo Y."/>
            <person name="Kimura K."/>
            <person name="Takaki Y."/>
            <person name="Yoshida Y."/>
            <person name="Baba S."/>
            <person name="Kobayashi G."/>
            <person name="Nagasaki K."/>
            <person name="Hano T."/>
            <person name="Tomaru Y."/>
        </authorList>
    </citation>
    <scope>NUCLEOTIDE SEQUENCE [LARGE SCALE GENOMIC DNA]</scope>
    <source>
        <strain evidence="3 4">NIES-3715</strain>
    </source>
</reference>
<dbReference type="SUPFAM" id="SSF48403">
    <property type="entry name" value="Ankyrin repeat"/>
    <property type="match status" value="1"/>
</dbReference>
<dbReference type="EMBL" id="BLLK01000047">
    <property type="protein sequence ID" value="GFH54187.1"/>
    <property type="molecule type" value="Genomic_DNA"/>
</dbReference>
<sequence>MRQLSTDLQRNYTSHSVPHRLRRYRRPNLPVLFYNIIGRNWQAALRRIQTHPHEMYSVEDSSGDTPLHFACRLDPPVQVVESLMPICYEKNKEGATPLHVAASQRCSIDVISTMVDEKYSLDGQVVLTLSLTNMERTPLHYACSSFRGLGFDAFRVLLQATIKACSSRKVKDTVLQYDGGSADVLDDEMINDDISWVEEAVEEKNAFTLQDRKGNSPLSLLFKRYRERVKYVIRSLERTAPSPLSAARTIQDELGGLWLKARLLVCLMAESKKESTDSFEFLKEGEFNHGVDVIAQEAARWAAQRHQSNDYEKDDEDDDIVESDFRLVHSSVALTGYGCPLEMIRLAISVYPNQVREMDADGNLPLHIAAVSSGFVSSHTFSDEDSLVSNLSNLSASTLTKSPFAKVIRLLLDKYPEAIRIPHGTKGKLPLIMAIDAKQRTMEDGLQILIDAFPAALEAKDFDMKLYPNILSLLAQSKEVKVPKVIKQHGSPHRKFTQSKKVKVLPNAIFDCIKARPSLLSDYEASFSK</sequence>
<evidence type="ECO:0000256" key="2">
    <source>
        <dbReference type="ARBA" id="ARBA00023043"/>
    </source>
</evidence>
<protein>
    <submittedName>
        <fullName evidence="3">Uncharacterized protein</fullName>
    </submittedName>
</protein>
<dbReference type="InterPro" id="IPR036770">
    <property type="entry name" value="Ankyrin_rpt-contain_sf"/>
</dbReference>
<dbReference type="GO" id="GO:0051015">
    <property type="term" value="F:actin filament binding"/>
    <property type="evidence" value="ECO:0007669"/>
    <property type="project" value="TreeGrafter"/>
</dbReference>
<evidence type="ECO:0000313" key="3">
    <source>
        <dbReference type="EMBL" id="GFH54187.1"/>
    </source>
</evidence>
<dbReference type="Pfam" id="PF12796">
    <property type="entry name" value="Ank_2"/>
    <property type="match status" value="1"/>
</dbReference>
<dbReference type="GO" id="GO:0005737">
    <property type="term" value="C:cytoplasm"/>
    <property type="evidence" value="ECO:0007669"/>
    <property type="project" value="TreeGrafter"/>
</dbReference>
<organism evidence="3 4">
    <name type="scientific">Chaetoceros tenuissimus</name>
    <dbReference type="NCBI Taxonomy" id="426638"/>
    <lineage>
        <taxon>Eukaryota</taxon>
        <taxon>Sar</taxon>
        <taxon>Stramenopiles</taxon>
        <taxon>Ochrophyta</taxon>
        <taxon>Bacillariophyta</taxon>
        <taxon>Coscinodiscophyceae</taxon>
        <taxon>Chaetocerotophycidae</taxon>
        <taxon>Chaetocerotales</taxon>
        <taxon>Chaetocerotaceae</taxon>
        <taxon>Chaetoceros</taxon>
    </lineage>
</organism>